<dbReference type="HOGENOM" id="CLU_007251_4_0_4"/>
<sequence length="605" mass="67954">MLAVFCAALLCSTPALSAGSSNKNVAAPKDVKQKLAPEKKEKEEAKTDDLLSADEQAANLKSDLLPNIPLSNDLLYQILSADIAEQRGFEVYAFDTMMDAAKETKDPRLARRAAEIAVKARKAGDALDATRLWHKLAPQSVEAERFFLGFLVVENKLGEVRDVFASRLAKASPAERPALFYQFQQILSGTRDKAAAFSVMEDVLKPYLDMPAAHISLSVSAFLNNDSVRAKEEAQKALALKPDSETAVLALAQASSDSNEAIEILSGFLEKYPNAREVRIAAARLMIKQKQYDKAKKEFEKIRLSQPQDLMVLYSLGLLSIQQNDYAAAEKYLNEYLVSASKQDKENRDTVQVLFLLSQIAEEQHHYDQALDWLAKIDQDEEDEVSMSVEIKKAQLYAKKGNVQRARKIISELESENPYEKERLLLTEAQILRDIKKQSDALDVLKNGMAEFPKSTNILYDYALTAENLGKYGEMEIALRKIIEIDPQYQQAYNALGYSLADRNIRLDEAYTLIEKAMKLSPNDPFITDSFGWVLFRQGKIDEAEQQLRQAFQLRADPEIAVHLGEVLWVKGDKEGAMDFFRQAKAKDAKNELLHSTLSRLKIGL</sequence>
<proteinExistence type="predicted"/>
<dbReference type="Pfam" id="PF13432">
    <property type="entry name" value="TPR_16"/>
    <property type="match status" value="1"/>
</dbReference>
<feature type="chain" id="PRO_5030167053" evidence="1">
    <location>
        <begin position="18"/>
        <end position="605"/>
    </location>
</feature>
<organism evidence="2 3">
    <name type="scientific">Oxalobacter formigenes OXCC13</name>
    <dbReference type="NCBI Taxonomy" id="556269"/>
    <lineage>
        <taxon>Bacteria</taxon>
        <taxon>Pseudomonadati</taxon>
        <taxon>Pseudomonadota</taxon>
        <taxon>Betaproteobacteria</taxon>
        <taxon>Burkholderiales</taxon>
        <taxon>Oxalobacteraceae</taxon>
        <taxon>Oxalobacter</taxon>
    </lineage>
</organism>
<keyword evidence="1" id="KW-0732">Signal</keyword>
<name>C3XD44_OXAFO</name>
<gene>
    <name evidence="2" type="ORF">OFBG_00081</name>
</gene>
<dbReference type="Proteomes" id="UP000005089">
    <property type="component" value="Unassembled WGS sequence"/>
</dbReference>
<dbReference type="eggNOG" id="COG0457">
    <property type="taxonomic scope" value="Bacteria"/>
</dbReference>
<keyword evidence="3" id="KW-1185">Reference proteome</keyword>
<dbReference type="Gene3D" id="1.25.40.10">
    <property type="entry name" value="Tetratricopeptide repeat domain"/>
    <property type="match status" value="2"/>
</dbReference>
<dbReference type="SMART" id="SM00028">
    <property type="entry name" value="TPR"/>
    <property type="match status" value="6"/>
</dbReference>
<evidence type="ECO:0000313" key="2">
    <source>
        <dbReference type="EMBL" id="EEO29053.1"/>
    </source>
</evidence>
<reference evidence="2 3" key="1">
    <citation type="submission" date="2009-02" db="EMBL/GenBank/DDBJ databases">
        <title>The Genome Sequence of Oxalobacter formigenes OXCC13.</title>
        <authorList>
            <consortium name="The Broad Institute Genome Sequencing Platform"/>
            <person name="Ward D."/>
            <person name="Young S.K."/>
            <person name="Kodira C.D."/>
            <person name="Zeng Q."/>
            <person name="Koehrsen M."/>
            <person name="Alvarado L."/>
            <person name="Berlin A."/>
            <person name="Borenstein D."/>
            <person name="Chen Z."/>
            <person name="Engels R."/>
            <person name="Freedman E."/>
            <person name="Gellesch M."/>
            <person name="Goldberg J."/>
            <person name="Griggs A."/>
            <person name="Gujja S."/>
            <person name="Heiman D."/>
            <person name="Hepburn T."/>
            <person name="Howarth C."/>
            <person name="Jen D."/>
            <person name="Larson L."/>
            <person name="Lewis B."/>
            <person name="Mehta T."/>
            <person name="Park D."/>
            <person name="Pearson M."/>
            <person name="Roberts A."/>
            <person name="Saif S."/>
            <person name="Shea T."/>
            <person name="Shenoy N."/>
            <person name="Sisk P."/>
            <person name="Stolte C."/>
            <person name="Sykes S."/>
            <person name="Walk T."/>
            <person name="White J."/>
            <person name="Yandava C."/>
            <person name="Allison M.J."/>
            <person name="Lander E."/>
            <person name="Nusbaum C."/>
            <person name="Galagan J."/>
            <person name="Birren B."/>
        </authorList>
    </citation>
    <scope>NUCLEOTIDE SEQUENCE [LARGE SCALE GENOMIC DNA]</scope>
    <source>
        <strain evidence="2 3">OXCC13</strain>
    </source>
</reference>
<dbReference type="STRING" id="847.BRW83_2201"/>
<accession>C3XD44</accession>
<dbReference type="PANTHER" id="PTHR12558">
    <property type="entry name" value="CELL DIVISION CYCLE 16,23,27"/>
    <property type="match status" value="1"/>
</dbReference>
<dbReference type="InterPro" id="IPR011990">
    <property type="entry name" value="TPR-like_helical_dom_sf"/>
</dbReference>
<protein>
    <submittedName>
        <fullName evidence="2">Tetratricopeptide repeat protein</fullName>
    </submittedName>
</protein>
<dbReference type="Pfam" id="PF14559">
    <property type="entry name" value="TPR_19"/>
    <property type="match status" value="1"/>
</dbReference>
<dbReference type="Pfam" id="PF13181">
    <property type="entry name" value="TPR_8"/>
    <property type="match status" value="1"/>
</dbReference>
<dbReference type="PANTHER" id="PTHR12558:SF13">
    <property type="entry name" value="CELL DIVISION CYCLE PROTEIN 27 HOMOLOG"/>
    <property type="match status" value="1"/>
</dbReference>
<dbReference type="SUPFAM" id="SSF48452">
    <property type="entry name" value="TPR-like"/>
    <property type="match status" value="2"/>
</dbReference>
<dbReference type="InterPro" id="IPR019734">
    <property type="entry name" value="TPR_rpt"/>
</dbReference>
<dbReference type="EMBL" id="GG658170">
    <property type="protein sequence ID" value="EEO29053.1"/>
    <property type="molecule type" value="Genomic_DNA"/>
</dbReference>
<evidence type="ECO:0000313" key="3">
    <source>
        <dbReference type="Proteomes" id="UP000005089"/>
    </source>
</evidence>
<dbReference type="OrthoDB" id="9766710at2"/>
<dbReference type="AlphaFoldDB" id="C3XD44"/>
<evidence type="ECO:0000256" key="1">
    <source>
        <dbReference type="SAM" id="SignalP"/>
    </source>
</evidence>
<feature type="signal peptide" evidence="1">
    <location>
        <begin position="1"/>
        <end position="17"/>
    </location>
</feature>